<dbReference type="SUPFAM" id="SSF143414">
    <property type="entry name" value="CcmK-like"/>
    <property type="match status" value="1"/>
</dbReference>
<evidence type="ECO:0000313" key="4">
    <source>
        <dbReference type="EMBL" id="PHI31098.1"/>
    </source>
</evidence>
<accession>A0A2C6DLA3</accession>
<dbReference type="Proteomes" id="UP000373449">
    <property type="component" value="Unassembled WGS sequence"/>
</dbReference>
<dbReference type="RefSeq" id="WP_036016501.1">
    <property type="nucleotide sequence ID" value="NZ_BRLG01000038.1"/>
</dbReference>
<dbReference type="EMBL" id="CAADJA010000002">
    <property type="protein sequence ID" value="VFS51343.1"/>
    <property type="molecule type" value="Genomic_DNA"/>
</dbReference>
<dbReference type="Proteomes" id="UP000224974">
    <property type="component" value="Unassembled WGS sequence"/>
</dbReference>
<dbReference type="AlphaFoldDB" id="A0A2C6DLA3"/>
<dbReference type="GO" id="GO:0031469">
    <property type="term" value="C:bacterial microcompartment"/>
    <property type="evidence" value="ECO:0007669"/>
    <property type="project" value="UniProtKB-SubCell"/>
</dbReference>
<keyword evidence="2" id="KW-1283">Bacterial microcompartment</keyword>
<evidence type="ECO:0000313" key="5">
    <source>
        <dbReference type="EMBL" id="VFS51343.1"/>
    </source>
</evidence>
<dbReference type="InterPro" id="IPR037233">
    <property type="entry name" value="CcmK-like_sf"/>
</dbReference>
<dbReference type="Gene3D" id="3.30.70.1710">
    <property type="match status" value="1"/>
</dbReference>
<proteinExistence type="predicted"/>
<evidence type="ECO:0000256" key="2">
    <source>
        <dbReference type="ARBA" id="ARBA00024446"/>
    </source>
</evidence>
<evidence type="ECO:0000256" key="1">
    <source>
        <dbReference type="ARBA" id="ARBA00024322"/>
    </source>
</evidence>
<gene>
    <name evidence="4" type="ORF">CRN84_18035</name>
    <name evidence="5" type="ORF">NCTC12282_04986</name>
</gene>
<dbReference type="EMBL" id="PDDX01000001">
    <property type="protein sequence ID" value="PHI31098.1"/>
    <property type="molecule type" value="Genomic_DNA"/>
</dbReference>
<reference evidence="6" key="1">
    <citation type="submission" date="2017-09" db="EMBL/GenBank/DDBJ databases">
        <title>FDA dAtabase for Regulatory Grade micrObial Sequences (FDA-ARGOS): Supporting development and validation of Infectious Disease Dx tests.</title>
        <authorList>
            <person name="Minogue T."/>
            <person name="Wolcott M."/>
            <person name="Wasieloski L."/>
            <person name="Aguilar W."/>
            <person name="Moore D."/>
            <person name="Tallon L."/>
            <person name="Sadzewicz L."/>
            <person name="Ott S."/>
            <person name="Zhao X."/>
            <person name="Nagaraj S."/>
            <person name="Vavikolanu K."/>
            <person name="Aluvathingal J."/>
            <person name="Nadendla S."/>
            <person name="Sichtig H."/>
        </authorList>
    </citation>
    <scope>NUCLEOTIDE SEQUENCE [LARGE SCALE GENOMIC DNA]</scope>
    <source>
        <strain evidence="6">FDAARGOS_387</strain>
    </source>
</reference>
<evidence type="ECO:0000313" key="6">
    <source>
        <dbReference type="Proteomes" id="UP000224974"/>
    </source>
</evidence>
<organism evidence="4 6">
    <name type="scientific">Budvicia aquatica</name>
    <dbReference type="NCBI Taxonomy" id="82979"/>
    <lineage>
        <taxon>Bacteria</taxon>
        <taxon>Pseudomonadati</taxon>
        <taxon>Pseudomonadota</taxon>
        <taxon>Gammaproteobacteria</taxon>
        <taxon>Enterobacterales</taxon>
        <taxon>Budviciaceae</taxon>
        <taxon>Budvicia</taxon>
    </lineage>
</organism>
<dbReference type="SMART" id="SM00877">
    <property type="entry name" value="BMC"/>
    <property type="match status" value="1"/>
</dbReference>
<evidence type="ECO:0000313" key="7">
    <source>
        <dbReference type="Proteomes" id="UP000373449"/>
    </source>
</evidence>
<name>A0A2C6DLA3_9GAMM</name>
<comment type="subcellular location">
    <subcellularLocation>
        <location evidence="1">Bacterial microcompartment</location>
    </subcellularLocation>
</comment>
<protein>
    <submittedName>
        <fullName evidence="4">BMC domain-containing protein</fullName>
    </submittedName>
</protein>
<sequence length="102" mass="11127">MKKRIINAPSREVLDMIKRKMPSDSRARLQHCAVDAIGLIMVSIPDLYFYADLANKSSNVVVSEVFGSCPQHVTTLAVFGETSAVQLAIQAIEDVDSATQGF</sequence>
<evidence type="ECO:0000259" key="3">
    <source>
        <dbReference type="SMART" id="SM00877"/>
    </source>
</evidence>
<keyword evidence="6" id="KW-1185">Reference proteome</keyword>
<reference evidence="4" key="2">
    <citation type="submission" date="2017-09" db="EMBL/GenBank/DDBJ databases">
        <title>FDA dAtabase for Regulatory Grade micrObial Sequences (FDA-ARGOS): Supporting development and validation of Infectious Disease Dx tests.</title>
        <authorList>
            <person name="Minogue T."/>
            <person name="Wolcott M."/>
            <person name="Wasieloski L."/>
            <person name="Aguilar W."/>
            <person name="Moore D."/>
            <person name="Tallon L.J."/>
            <person name="Sadzewicz L."/>
            <person name="Ott S."/>
            <person name="Zhao X."/>
            <person name="Nagaraj S."/>
            <person name="Vavikolanu K."/>
            <person name="Aluvathingal J."/>
            <person name="Nadendla S."/>
            <person name="Sichtig H."/>
        </authorList>
    </citation>
    <scope>NUCLEOTIDE SEQUENCE</scope>
    <source>
        <strain evidence="4">FDAARGOS_387</strain>
    </source>
</reference>
<dbReference type="STRING" id="1111728.GCA_000427805_04008"/>
<dbReference type="InterPro" id="IPR000249">
    <property type="entry name" value="BMC_dom"/>
</dbReference>
<feature type="domain" description="Bacterial microcompartment" evidence="3">
    <location>
        <begin position="35"/>
        <end position="98"/>
    </location>
</feature>
<dbReference type="Pfam" id="PF00936">
    <property type="entry name" value="BMC"/>
    <property type="match status" value="1"/>
</dbReference>
<reference evidence="5 7" key="3">
    <citation type="submission" date="2019-03" db="EMBL/GenBank/DDBJ databases">
        <authorList>
            <consortium name="Pathogen Informatics"/>
        </authorList>
    </citation>
    <scope>NUCLEOTIDE SEQUENCE [LARGE SCALE GENOMIC DNA]</scope>
    <source>
        <strain evidence="5 7">NCTC12282</strain>
    </source>
</reference>
<dbReference type="OrthoDB" id="3182611at2"/>